<evidence type="ECO:0008006" key="4">
    <source>
        <dbReference type="Google" id="ProtNLM"/>
    </source>
</evidence>
<dbReference type="AlphaFoldDB" id="A0A1Y2IX44"/>
<evidence type="ECO:0000313" key="2">
    <source>
        <dbReference type="EMBL" id="OSD04781.1"/>
    </source>
</evidence>
<proteinExistence type="predicted"/>
<dbReference type="EMBL" id="KZ084095">
    <property type="protein sequence ID" value="OSD04781.1"/>
    <property type="molecule type" value="Genomic_DNA"/>
</dbReference>
<protein>
    <recommendedName>
        <fullName evidence="4">Hydrophobic surface binding protein</fullName>
    </recommendedName>
</protein>
<keyword evidence="1" id="KW-0732">Signal</keyword>
<name>A0A1Y2IX44_TRAC3</name>
<feature type="chain" id="PRO_5010992796" description="Hydrophobic surface binding protein" evidence="1">
    <location>
        <begin position="24"/>
        <end position="177"/>
    </location>
</feature>
<accession>A0A1Y2IX44</accession>
<reference evidence="2 3" key="1">
    <citation type="journal article" date="2015" name="Biotechnol. Biofuels">
        <title>Enhanced degradation of softwood versus hardwood by the white-rot fungus Pycnoporus coccineus.</title>
        <authorList>
            <person name="Couturier M."/>
            <person name="Navarro D."/>
            <person name="Chevret D."/>
            <person name="Henrissat B."/>
            <person name="Piumi F."/>
            <person name="Ruiz-Duenas F.J."/>
            <person name="Martinez A.T."/>
            <person name="Grigoriev I.V."/>
            <person name="Riley R."/>
            <person name="Lipzen A."/>
            <person name="Berrin J.G."/>
            <person name="Master E.R."/>
            <person name="Rosso M.N."/>
        </authorList>
    </citation>
    <scope>NUCLEOTIDE SEQUENCE [LARGE SCALE GENOMIC DNA]</scope>
    <source>
        <strain evidence="2 3">BRFM310</strain>
    </source>
</reference>
<evidence type="ECO:0000256" key="1">
    <source>
        <dbReference type="SAM" id="SignalP"/>
    </source>
</evidence>
<sequence>MKSSIVTLVLAAAAISAMPSVLPQDATSIIEGINGITQLSIDTSNDVAKLSVSTAPAISPVIVTDLGEIDSAFNSAIGKILLSGPVVGEEAKQVVAALQDAVTQQQAVLAGLGPKATLAGEDFVTEISARLSLLRGDVNTLLTSLLVTVPTESATTTLQLDGLSGSYDQVINIYENE</sequence>
<evidence type="ECO:0000313" key="3">
    <source>
        <dbReference type="Proteomes" id="UP000193067"/>
    </source>
</evidence>
<organism evidence="2 3">
    <name type="scientific">Trametes coccinea (strain BRFM310)</name>
    <name type="common">Pycnoporus coccineus</name>
    <dbReference type="NCBI Taxonomy" id="1353009"/>
    <lineage>
        <taxon>Eukaryota</taxon>
        <taxon>Fungi</taxon>
        <taxon>Dikarya</taxon>
        <taxon>Basidiomycota</taxon>
        <taxon>Agaricomycotina</taxon>
        <taxon>Agaricomycetes</taxon>
        <taxon>Polyporales</taxon>
        <taxon>Polyporaceae</taxon>
        <taxon>Trametes</taxon>
    </lineage>
</organism>
<keyword evidence="3" id="KW-1185">Reference proteome</keyword>
<dbReference type="Proteomes" id="UP000193067">
    <property type="component" value="Unassembled WGS sequence"/>
</dbReference>
<gene>
    <name evidence="2" type="ORF">PYCCODRAFT_1465745</name>
</gene>
<feature type="signal peptide" evidence="1">
    <location>
        <begin position="1"/>
        <end position="23"/>
    </location>
</feature>